<evidence type="ECO:0000256" key="1">
    <source>
        <dbReference type="ARBA" id="ARBA00001623"/>
    </source>
</evidence>
<dbReference type="PANTHER" id="PTHR43705">
    <property type="entry name" value="HYDROXYACYLGLUTATHIONE HYDROLASE"/>
    <property type="match status" value="1"/>
</dbReference>
<feature type="domain" description="Metallo-beta-lactamase" evidence="10">
    <location>
        <begin position="12"/>
        <end position="168"/>
    </location>
</feature>
<dbReference type="SUPFAM" id="SSF56281">
    <property type="entry name" value="Metallo-hydrolase/oxidoreductase"/>
    <property type="match status" value="1"/>
</dbReference>
<dbReference type="Pfam" id="PF16123">
    <property type="entry name" value="HAGH_C"/>
    <property type="match status" value="1"/>
</dbReference>
<comment type="pathway">
    <text evidence="3">Secondary metabolite metabolism; methylglyoxal degradation; (R)-lactate from methylglyoxal: step 2/2.</text>
</comment>
<dbReference type="InterPro" id="IPR036866">
    <property type="entry name" value="RibonucZ/Hydroxyglut_hydro"/>
</dbReference>
<dbReference type="AlphaFoldDB" id="A0A381ZY21"/>
<gene>
    <name evidence="11" type="ORF">METZ01_LOCUS146725</name>
</gene>
<dbReference type="InterPro" id="IPR032282">
    <property type="entry name" value="HAGH_C"/>
</dbReference>
<dbReference type="CDD" id="cd07723">
    <property type="entry name" value="hydroxyacylglutathione_hydrolase_MBL-fold"/>
    <property type="match status" value="1"/>
</dbReference>
<evidence type="ECO:0000259" key="10">
    <source>
        <dbReference type="SMART" id="SM00849"/>
    </source>
</evidence>
<dbReference type="InterPro" id="IPR001279">
    <property type="entry name" value="Metallo-B-lactamas"/>
</dbReference>
<protein>
    <recommendedName>
        <fullName evidence="5">hydroxyacylglutathione hydrolase</fullName>
        <ecNumber evidence="5">3.1.2.6</ecNumber>
    </recommendedName>
    <alternativeName>
        <fullName evidence="9">Glyoxalase II</fullName>
    </alternativeName>
</protein>
<evidence type="ECO:0000256" key="9">
    <source>
        <dbReference type="ARBA" id="ARBA00031044"/>
    </source>
</evidence>
<dbReference type="EMBL" id="UINC01023026">
    <property type="protein sequence ID" value="SVA93871.1"/>
    <property type="molecule type" value="Genomic_DNA"/>
</dbReference>
<comment type="similarity">
    <text evidence="4">Belongs to the metallo-beta-lactamase superfamily. Glyoxalase II family.</text>
</comment>
<evidence type="ECO:0000313" key="11">
    <source>
        <dbReference type="EMBL" id="SVA93871.1"/>
    </source>
</evidence>
<dbReference type="GO" id="GO:0004416">
    <property type="term" value="F:hydroxyacylglutathione hydrolase activity"/>
    <property type="evidence" value="ECO:0007669"/>
    <property type="project" value="UniProtKB-EC"/>
</dbReference>
<evidence type="ECO:0000256" key="2">
    <source>
        <dbReference type="ARBA" id="ARBA00001947"/>
    </source>
</evidence>
<keyword evidence="8" id="KW-0862">Zinc</keyword>
<dbReference type="GO" id="GO:0046872">
    <property type="term" value="F:metal ion binding"/>
    <property type="evidence" value="ECO:0007669"/>
    <property type="project" value="UniProtKB-KW"/>
</dbReference>
<comment type="cofactor">
    <cofactor evidence="2">
        <name>Zn(2+)</name>
        <dbReference type="ChEBI" id="CHEBI:29105"/>
    </cofactor>
</comment>
<keyword evidence="6" id="KW-0479">Metal-binding</keyword>
<reference evidence="11" key="1">
    <citation type="submission" date="2018-05" db="EMBL/GenBank/DDBJ databases">
        <authorList>
            <person name="Lanie J.A."/>
            <person name="Ng W.-L."/>
            <person name="Kazmierczak K.M."/>
            <person name="Andrzejewski T.M."/>
            <person name="Davidsen T.M."/>
            <person name="Wayne K.J."/>
            <person name="Tettelin H."/>
            <person name="Glass J.I."/>
            <person name="Rusch D."/>
            <person name="Podicherti R."/>
            <person name="Tsui H.-C.T."/>
            <person name="Winkler M.E."/>
        </authorList>
    </citation>
    <scope>NUCLEOTIDE SEQUENCE</scope>
</reference>
<dbReference type="InterPro" id="IPR035680">
    <property type="entry name" value="Clx_II_MBL"/>
</dbReference>
<dbReference type="Pfam" id="PF00753">
    <property type="entry name" value="Lactamase_B"/>
    <property type="match status" value="1"/>
</dbReference>
<comment type="catalytic activity">
    <reaction evidence="1">
        <text>an S-(2-hydroxyacyl)glutathione + H2O = a 2-hydroxy carboxylate + glutathione + H(+)</text>
        <dbReference type="Rhea" id="RHEA:21864"/>
        <dbReference type="ChEBI" id="CHEBI:15377"/>
        <dbReference type="ChEBI" id="CHEBI:15378"/>
        <dbReference type="ChEBI" id="CHEBI:57925"/>
        <dbReference type="ChEBI" id="CHEBI:58896"/>
        <dbReference type="ChEBI" id="CHEBI:71261"/>
        <dbReference type="EC" id="3.1.2.6"/>
    </reaction>
</comment>
<accession>A0A381ZY21</accession>
<evidence type="ECO:0000256" key="4">
    <source>
        <dbReference type="ARBA" id="ARBA00006759"/>
    </source>
</evidence>
<keyword evidence="7" id="KW-0378">Hydrolase</keyword>
<evidence type="ECO:0000256" key="7">
    <source>
        <dbReference type="ARBA" id="ARBA00022801"/>
    </source>
</evidence>
<evidence type="ECO:0000256" key="3">
    <source>
        <dbReference type="ARBA" id="ARBA00004963"/>
    </source>
</evidence>
<dbReference type="PIRSF" id="PIRSF005457">
    <property type="entry name" value="Glx"/>
    <property type="match status" value="1"/>
</dbReference>
<dbReference type="HAMAP" id="MF_01374">
    <property type="entry name" value="Glyoxalase_2"/>
    <property type="match status" value="1"/>
</dbReference>
<evidence type="ECO:0000256" key="8">
    <source>
        <dbReference type="ARBA" id="ARBA00022833"/>
    </source>
</evidence>
<dbReference type="InterPro" id="IPR050110">
    <property type="entry name" value="Glyoxalase_II_hydrolase"/>
</dbReference>
<dbReference type="SMART" id="SM00849">
    <property type="entry name" value="Lactamase_B"/>
    <property type="match status" value="1"/>
</dbReference>
<dbReference type="InterPro" id="IPR017782">
    <property type="entry name" value="Hydroxyacylglutathione_Hdrlase"/>
</dbReference>
<evidence type="ECO:0000256" key="5">
    <source>
        <dbReference type="ARBA" id="ARBA00011917"/>
    </source>
</evidence>
<sequence length="256" mass="28680">MLEIIPLTALKDNYIWMLINKINQCVAIVDPSEQEPVLEYVQSRNLNPIAILITHHHWDHVGGIAGLTKKYSIPVYTPEKEFVEGSTNPVSEGDIISLPELDLEINILDVPGHTSGAIAYYTEKMVFSGDTLFTGGCGRLFEGSPTQMYSSLSKIKKLPTKTLVYCGHEYTIPNLQFAAAVEIDNKTIQRRLDLAQKTRDENQPTVPATLEIEKQTNPFLRCNEQSVINTASMRAGRVLDNPAEVFATIRNWKDSF</sequence>
<proteinExistence type="inferred from homology"/>
<dbReference type="GO" id="GO:0019243">
    <property type="term" value="P:methylglyoxal catabolic process to D-lactate via S-lactoyl-glutathione"/>
    <property type="evidence" value="ECO:0007669"/>
    <property type="project" value="InterPro"/>
</dbReference>
<dbReference type="PANTHER" id="PTHR43705:SF1">
    <property type="entry name" value="HYDROXYACYLGLUTATHIONE HYDROLASE GLOB"/>
    <property type="match status" value="1"/>
</dbReference>
<organism evidence="11">
    <name type="scientific">marine metagenome</name>
    <dbReference type="NCBI Taxonomy" id="408172"/>
    <lineage>
        <taxon>unclassified sequences</taxon>
        <taxon>metagenomes</taxon>
        <taxon>ecological metagenomes</taxon>
    </lineage>
</organism>
<dbReference type="EC" id="3.1.2.6" evidence="5"/>
<evidence type="ECO:0000256" key="6">
    <source>
        <dbReference type="ARBA" id="ARBA00022723"/>
    </source>
</evidence>
<dbReference type="Gene3D" id="3.60.15.10">
    <property type="entry name" value="Ribonuclease Z/Hydroxyacylglutathione hydrolase-like"/>
    <property type="match status" value="1"/>
</dbReference>
<dbReference type="NCBIfam" id="TIGR03413">
    <property type="entry name" value="GSH_gloB"/>
    <property type="match status" value="1"/>
</dbReference>
<name>A0A381ZY21_9ZZZZ</name>